<keyword evidence="12 18" id="KW-1133">Transmembrane helix</keyword>
<evidence type="ECO:0000256" key="8">
    <source>
        <dbReference type="ARBA" id="ARBA00022692"/>
    </source>
</evidence>
<evidence type="ECO:0000256" key="14">
    <source>
        <dbReference type="ARBA" id="ARBA00023268"/>
    </source>
</evidence>
<evidence type="ECO:0000259" key="19">
    <source>
        <dbReference type="Pfam" id="PF00905"/>
    </source>
</evidence>
<dbReference type="SUPFAM" id="SSF56601">
    <property type="entry name" value="beta-lactamase/transpeptidase-like"/>
    <property type="match status" value="1"/>
</dbReference>
<keyword evidence="3" id="KW-1003">Cell membrane</keyword>
<evidence type="ECO:0000256" key="3">
    <source>
        <dbReference type="ARBA" id="ARBA00022475"/>
    </source>
</evidence>
<keyword evidence="5" id="KW-0645">Protease</keyword>
<dbReference type="InterPro" id="IPR012338">
    <property type="entry name" value="Beta-lactam/transpept-like"/>
</dbReference>
<feature type="domain" description="Penicillin-binding protein transpeptidase" evidence="19">
    <location>
        <begin position="319"/>
        <end position="590"/>
    </location>
</feature>
<comment type="pathway">
    <text evidence="2">Cell wall biogenesis; peptidoglycan biosynthesis.</text>
</comment>
<keyword evidence="11" id="KW-0573">Peptidoglycan synthesis</keyword>
<dbReference type="InterPro" id="IPR001264">
    <property type="entry name" value="Glyco_trans_51"/>
</dbReference>
<dbReference type="InterPro" id="IPR001460">
    <property type="entry name" value="PCN-bd_Tpept"/>
</dbReference>
<comment type="catalytic activity">
    <reaction evidence="17">
        <text>[GlcNAc-(1-&gt;4)-Mur2Ac(oyl-L-Ala-gamma-D-Glu-L-Lys-D-Ala-D-Ala)](n)-di-trans,octa-cis-undecaprenyl diphosphate + beta-D-GlcNAc-(1-&gt;4)-Mur2Ac(oyl-L-Ala-gamma-D-Glu-L-Lys-D-Ala-D-Ala)-di-trans,octa-cis-undecaprenyl diphosphate = [GlcNAc-(1-&gt;4)-Mur2Ac(oyl-L-Ala-gamma-D-Glu-L-Lys-D-Ala-D-Ala)](n+1)-di-trans,octa-cis-undecaprenyl diphosphate + di-trans,octa-cis-undecaprenyl diphosphate + H(+)</text>
        <dbReference type="Rhea" id="RHEA:23708"/>
        <dbReference type="Rhea" id="RHEA-COMP:9602"/>
        <dbReference type="Rhea" id="RHEA-COMP:9603"/>
        <dbReference type="ChEBI" id="CHEBI:15378"/>
        <dbReference type="ChEBI" id="CHEBI:58405"/>
        <dbReference type="ChEBI" id="CHEBI:60033"/>
        <dbReference type="ChEBI" id="CHEBI:78435"/>
        <dbReference type="EC" id="2.4.99.28"/>
    </reaction>
</comment>
<keyword evidence="14" id="KW-0511">Multifunctional enzyme</keyword>
<dbReference type="GO" id="GO:0008658">
    <property type="term" value="F:penicillin binding"/>
    <property type="evidence" value="ECO:0007669"/>
    <property type="project" value="InterPro"/>
</dbReference>
<gene>
    <name evidence="21" type="ORF">COY52_06370</name>
</gene>
<keyword evidence="10" id="KW-0133">Cell shape</keyword>
<keyword evidence="6" id="KW-0328">Glycosyltransferase</keyword>
<evidence type="ECO:0000256" key="2">
    <source>
        <dbReference type="ARBA" id="ARBA00004752"/>
    </source>
</evidence>
<keyword evidence="8 18" id="KW-0812">Transmembrane</keyword>
<reference evidence="22" key="1">
    <citation type="submission" date="2017-09" db="EMBL/GenBank/DDBJ databases">
        <title>Depth-based differentiation of microbial function through sediment-hosted aquifers and enrichment of novel symbionts in the deep terrestrial subsurface.</title>
        <authorList>
            <person name="Probst A.J."/>
            <person name="Ladd B."/>
            <person name="Jarett J.K."/>
            <person name="Geller-Mcgrath D.E."/>
            <person name="Sieber C.M.K."/>
            <person name="Emerson J.B."/>
            <person name="Anantharaman K."/>
            <person name="Thomas B.C."/>
            <person name="Malmstrom R."/>
            <person name="Stieglmeier M."/>
            <person name="Klingl A."/>
            <person name="Woyke T."/>
            <person name="Ryan C.M."/>
            <person name="Banfield J.F."/>
        </authorList>
    </citation>
    <scope>NUCLEOTIDE SEQUENCE [LARGE SCALE GENOMIC DNA]</scope>
</reference>
<dbReference type="FunFam" id="1.10.3810.10:FF:000003">
    <property type="entry name" value="Penicillin-binding protein 1a"/>
    <property type="match status" value="1"/>
</dbReference>
<evidence type="ECO:0000256" key="1">
    <source>
        <dbReference type="ARBA" id="ARBA00004236"/>
    </source>
</evidence>
<dbReference type="Gene3D" id="3.40.710.10">
    <property type="entry name" value="DD-peptidase/beta-lactamase superfamily"/>
    <property type="match status" value="1"/>
</dbReference>
<dbReference type="EMBL" id="PFMR01000171">
    <property type="protein sequence ID" value="PIZ16664.1"/>
    <property type="molecule type" value="Genomic_DNA"/>
</dbReference>
<keyword evidence="7" id="KW-0808">Transferase</keyword>
<evidence type="ECO:0000313" key="22">
    <source>
        <dbReference type="Proteomes" id="UP000229307"/>
    </source>
</evidence>
<protein>
    <recommendedName>
        <fullName evidence="16">peptidoglycan glycosyltransferase</fullName>
        <ecNumber evidence="16">2.4.99.28</ecNumber>
    </recommendedName>
</protein>
<keyword evidence="15" id="KW-0961">Cell wall biogenesis/degradation</keyword>
<evidence type="ECO:0000256" key="4">
    <source>
        <dbReference type="ARBA" id="ARBA00022645"/>
    </source>
</evidence>
<evidence type="ECO:0000256" key="7">
    <source>
        <dbReference type="ARBA" id="ARBA00022679"/>
    </source>
</evidence>
<keyword evidence="13 18" id="KW-0472">Membrane</keyword>
<dbReference type="InterPro" id="IPR023346">
    <property type="entry name" value="Lysozyme-like_dom_sf"/>
</dbReference>
<comment type="subcellular location">
    <subcellularLocation>
        <location evidence="1">Cell membrane</location>
    </subcellularLocation>
</comment>
<keyword evidence="4" id="KW-0121">Carboxypeptidase</keyword>
<evidence type="ECO:0000256" key="15">
    <source>
        <dbReference type="ARBA" id="ARBA00023316"/>
    </source>
</evidence>
<comment type="caution">
    <text evidence="21">The sequence shown here is derived from an EMBL/GenBank/DDBJ whole genome shotgun (WGS) entry which is preliminary data.</text>
</comment>
<dbReference type="PANTHER" id="PTHR32282">
    <property type="entry name" value="BINDING PROTEIN TRANSPEPTIDASE, PUTATIVE-RELATED"/>
    <property type="match status" value="1"/>
</dbReference>
<dbReference type="GO" id="GO:0008955">
    <property type="term" value="F:peptidoglycan glycosyltransferase activity"/>
    <property type="evidence" value="ECO:0007669"/>
    <property type="project" value="UniProtKB-EC"/>
</dbReference>
<evidence type="ECO:0000256" key="6">
    <source>
        <dbReference type="ARBA" id="ARBA00022676"/>
    </source>
</evidence>
<evidence type="ECO:0000256" key="9">
    <source>
        <dbReference type="ARBA" id="ARBA00022801"/>
    </source>
</evidence>
<dbReference type="Pfam" id="PF00905">
    <property type="entry name" value="Transpeptidase"/>
    <property type="match status" value="1"/>
</dbReference>
<dbReference type="GO" id="GO:0008360">
    <property type="term" value="P:regulation of cell shape"/>
    <property type="evidence" value="ECO:0007669"/>
    <property type="project" value="UniProtKB-KW"/>
</dbReference>
<organism evidence="21 22">
    <name type="scientific">Candidatus Desantisbacteria bacterium CG_4_10_14_0_8_um_filter_48_22</name>
    <dbReference type="NCBI Taxonomy" id="1974543"/>
    <lineage>
        <taxon>Bacteria</taxon>
        <taxon>Candidatus Desantisiibacteriota</taxon>
    </lineage>
</organism>
<feature type="transmembrane region" description="Helical" evidence="18">
    <location>
        <begin position="7"/>
        <end position="30"/>
    </location>
</feature>
<dbReference type="GO" id="GO:0006508">
    <property type="term" value="P:proteolysis"/>
    <property type="evidence" value="ECO:0007669"/>
    <property type="project" value="UniProtKB-KW"/>
</dbReference>
<dbReference type="Proteomes" id="UP000229307">
    <property type="component" value="Unassembled WGS sequence"/>
</dbReference>
<evidence type="ECO:0000313" key="21">
    <source>
        <dbReference type="EMBL" id="PIZ16664.1"/>
    </source>
</evidence>
<dbReference type="Pfam" id="PF00912">
    <property type="entry name" value="Transgly"/>
    <property type="match status" value="1"/>
</dbReference>
<dbReference type="AlphaFoldDB" id="A0A2M7SB04"/>
<keyword evidence="9" id="KW-0378">Hydrolase</keyword>
<evidence type="ECO:0000259" key="20">
    <source>
        <dbReference type="Pfam" id="PF00912"/>
    </source>
</evidence>
<evidence type="ECO:0000256" key="10">
    <source>
        <dbReference type="ARBA" id="ARBA00022960"/>
    </source>
</evidence>
<feature type="domain" description="Glycosyl transferase family 51" evidence="20">
    <location>
        <begin position="52"/>
        <end position="227"/>
    </location>
</feature>
<evidence type="ECO:0000256" key="11">
    <source>
        <dbReference type="ARBA" id="ARBA00022984"/>
    </source>
</evidence>
<evidence type="ECO:0000256" key="18">
    <source>
        <dbReference type="SAM" id="Phobius"/>
    </source>
</evidence>
<dbReference type="GO" id="GO:0071555">
    <property type="term" value="P:cell wall organization"/>
    <property type="evidence" value="ECO:0007669"/>
    <property type="project" value="UniProtKB-KW"/>
</dbReference>
<dbReference type="EC" id="2.4.99.28" evidence="16"/>
<dbReference type="PANTHER" id="PTHR32282:SF11">
    <property type="entry name" value="PENICILLIN-BINDING PROTEIN 1B"/>
    <property type="match status" value="1"/>
</dbReference>
<dbReference type="GO" id="GO:0009252">
    <property type="term" value="P:peptidoglycan biosynthetic process"/>
    <property type="evidence" value="ECO:0007669"/>
    <property type="project" value="UniProtKB-KW"/>
</dbReference>
<dbReference type="Gene3D" id="1.10.3810.10">
    <property type="entry name" value="Biosynthetic peptidoglycan transglycosylase-like"/>
    <property type="match status" value="1"/>
</dbReference>
<evidence type="ECO:0000256" key="16">
    <source>
        <dbReference type="ARBA" id="ARBA00044770"/>
    </source>
</evidence>
<evidence type="ECO:0000256" key="17">
    <source>
        <dbReference type="ARBA" id="ARBA00049902"/>
    </source>
</evidence>
<dbReference type="InterPro" id="IPR050396">
    <property type="entry name" value="Glycosyltr_51/Transpeptidase"/>
</dbReference>
<evidence type="ECO:0000256" key="5">
    <source>
        <dbReference type="ARBA" id="ARBA00022670"/>
    </source>
</evidence>
<accession>A0A2M7SB04</accession>
<evidence type="ECO:0000256" key="13">
    <source>
        <dbReference type="ARBA" id="ARBA00023136"/>
    </source>
</evidence>
<sequence>MKKETRFVLWLLLIILLGGVTFLIIGMAGLPSLKALEEYQPKLSSKVYYADGSLMSEFGEEHRTLISLNQMPENLRNATVAIEDERFLKHKGVDFYRILGAAVQDILHMKLKEGASTITQQLARSLFLTRKKTFIRKFREAMLSLEIERRYTKEQILEMYLNQIYYGSGAYGVGSAAWTFFGKETQNLNTAECALLAGLPRSPSNYYSPYQNPENTFARQKLVLKKMRELGYITPEEEYDARKTNIVIRPPMHKEIKPLYFIEYLRIYLEEKYGSELLYRGGLEIYTTADPVMQKTAEKVFPANIQRLRKELKKENIDGALVSIDPATGEVKAMIGGCDFKKSQFNRAVQAHRQPGSAFKPFIYLAALDMGFKPDDTVLDSGVSYPASEKNKKWEPKNYDGIMHGTVTLRVAIAQSLNLATIKLIELVGPENVIPYAAAAGIKSPLGADLSLALGTYEVTPLELTQAFSTIANRGVRTEPFFIRLVKDSEGRILEETSPRFETALNASTCEQVTELMRGVVEFGTARYLSAYGFRYKCAGKTGTTDEFTDAWFVGFTPTIVTTVYVGRDDKTTLGPRMSGAAVALPIWAEYMNGAYRPSTQPETKPAE</sequence>
<name>A0A2M7SB04_9BACT</name>
<proteinExistence type="predicted"/>
<dbReference type="GO" id="GO:0030288">
    <property type="term" value="C:outer membrane-bounded periplasmic space"/>
    <property type="evidence" value="ECO:0007669"/>
    <property type="project" value="TreeGrafter"/>
</dbReference>
<dbReference type="InterPro" id="IPR036950">
    <property type="entry name" value="PBP_transglycosylase"/>
</dbReference>
<dbReference type="NCBIfam" id="TIGR02074">
    <property type="entry name" value="PBP_1a_fam"/>
    <property type="match status" value="1"/>
</dbReference>
<evidence type="ECO:0000256" key="12">
    <source>
        <dbReference type="ARBA" id="ARBA00022989"/>
    </source>
</evidence>
<dbReference type="GO" id="GO:0005886">
    <property type="term" value="C:plasma membrane"/>
    <property type="evidence" value="ECO:0007669"/>
    <property type="project" value="UniProtKB-SubCell"/>
</dbReference>
<dbReference type="SUPFAM" id="SSF53955">
    <property type="entry name" value="Lysozyme-like"/>
    <property type="match status" value="1"/>
</dbReference>
<dbReference type="GO" id="GO:0004180">
    <property type="term" value="F:carboxypeptidase activity"/>
    <property type="evidence" value="ECO:0007669"/>
    <property type="project" value="UniProtKB-KW"/>
</dbReference>